<dbReference type="AlphaFoldDB" id="A0A644Y1F4"/>
<gene>
    <name evidence="3" type="ORF">SDC9_68630</name>
</gene>
<evidence type="ECO:0000259" key="2">
    <source>
        <dbReference type="Pfam" id="PF23343"/>
    </source>
</evidence>
<dbReference type="InterPro" id="IPR056906">
    <property type="entry name" value="ORF2/G2P_dom"/>
</dbReference>
<dbReference type="EMBL" id="VSSQ01003753">
    <property type="protein sequence ID" value="MPM22179.1"/>
    <property type="molecule type" value="Genomic_DNA"/>
</dbReference>
<name>A0A644Y1F4_9ZZZZ</name>
<sequence length="424" mass="50229">MIVKNTYGLSIILSEKSIKNRKSDSEFGGSSLDRKKATPKSKLKEIAEENKRIEKQLDLESQNEAVKFFYEKFPETPVHNFFFAEPAEEYDNRFCSISQNNEEDQSNFLSLVEYGQNWGYMEAIDENSNIDRGNDNNTLNLLEMGLIDVISYGNIVSDKKQNSSLYQKESDFYNENQFSNSYYIIDEQHKAEKKKRKKKAGKLRSMSQRTKQKIRKKVTAFSQRYKKLNFLTLTFVNKVEDKQAVSILGKFLDNCTKQLKDFEYIWVAERQTKNETFQDNIHFHLITNKYFKIDKYWAYWNKLQEKHGITPRNQDFNASSSFDIRRLNDKNIKAIGQYITKYIIKNKDEFDCQVWNCSKRVSILYTDMYTGNEFIENLEKVLETELEPIPAEYCTVYSVPLNRRTLPMYERLNEKNRQILEVQI</sequence>
<proteinExistence type="predicted"/>
<protein>
    <recommendedName>
        <fullName evidence="2">Replication-associated protein ORF2/G2P domain-containing protein</fullName>
    </recommendedName>
</protein>
<organism evidence="3">
    <name type="scientific">bioreactor metagenome</name>
    <dbReference type="NCBI Taxonomy" id="1076179"/>
    <lineage>
        <taxon>unclassified sequences</taxon>
        <taxon>metagenomes</taxon>
        <taxon>ecological metagenomes</taxon>
    </lineage>
</organism>
<evidence type="ECO:0000313" key="3">
    <source>
        <dbReference type="EMBL" id="MPM22179.1"/>
    </source>
</evidence>
<feature type="compositionally biased region" description="Basic and acidic residues" evidence="1">
    <location>
        <begin position="32"/>
        <end position="42"/>
    </location>
</feature>
<feature type="region of interest" description="Disordered" evidence="1">
    <location>
        <begin position="20"/>
        <end position="42"/>
    </location>
</feature>
<evidence type="ECO:0000256" key="1">
    <source>
        <dbReference type="SAM" id="MobiDB-lite"/>
    </source>
</evidence>
<accession>A0A644Y1F4</accession>
<feature type="domain" description="Replication-associated protein ORF2/G2P" evidence="2">
    <location>
        <begin position="230"/>
        <end position="346"/>
    </location>
</feature>
<comment type="caution">
    <text evidence="3">The sequence shown here is derived from an EMBL/GenBank/DDBJ whole genome shotgun (WGS) entry which is preliminary data.</text>
</comment>
<reference evidence="3" key="1">
    <citation type="submission" date="2019-08" db="EMBL/GenBank/DDBJ databases">
        <authorList>
            <person name="Kucharzyk K."/>
            <person name="Murdoch R.W."/>
            <person name="Higgins S."/>
            <person name="Loffler F."/>
        </authorList>
    </citation>
    <scope>NUCLEOTIDE SEQUENCE</scope>
</reference>
<dbReference type="Pfam" id="PF23343">
    <property type="entry name" value="REP_ORF2-G2P"/>
    <property type="match status" value="1"/>
</dbReference>